<dbReference type="WBParaSite" id="ES5_v2.g642.t1">
    <property type="protein sequence ID" value="ES5_v2.g642.t1"/>
    <property type="gene ID" value="ES5_v2.g642"/>
</dbReference>
<evidence type="ECO:0000313" key="1">
    <source>
        <dbReference type="Proteomes" id="UP000887579"/>
    </source>
</evidence>
<evidence type="ECO:0000313" key="2">
    <source>
        <dbReference type="WBParaSite" id="ES5_v2.g642.t1"/>
    </source>
</evidence>
<proteinExistence type="predicted"/>
<name>A0AC34GPN8_9BILA</name>
<sequence length="487" mass="56361">MATKNVSLDEKSSHESSSYQYSNLNLNQNHKCSNFKHVLSKSIAFDNSRKIYDFTKQAHNRKSSDSKLWNKGVIKDLKAFKHFTLNDDFYEENVQLKKKSSINNSTLSLHIEAYENSVEATEESDNVESEKTNLINKFGISKQAFSGSSMNPFEFPRQQKDQSNRPEIMQFKASQKLRNPNKEDAVNNLNYLQMSDSEEDYMSEAVLNGIQDIQPGISKNRHHRRELDLYSRAEASHERMKAQPTRAELEKRKRDDALAKPIGEESKGFALLAKMGYKPGMTLGKQPEARIEPLELQFKADRGGLGHAAEEEGFTKERIEMHMKQMKEKADQQHVLLDEYRKRKRINVDVRQVIGDILKMRKACQELDVQNGLDLPTVSWHWPIYKDRTGEIHQEPTSSKRRFIKQMSDKKDDDEPEVKYIYANGKEATADAKLDELDEDELSEKLFSLTLYLRETHLYCHYCGAKYESVEELKEQCAGDSREAHDE</sequence>
<dbReference type="Proteomes" id="UP000887579">
    <property type="component" value="Unplaced"/>
</dbReference>
<accession>A0AC34GPN8</accession>
<reference evidence="2" key="1">
    <citation type="submission" date="2022-11" db="UniProtKB">
        <authorList>
            <consortium name="WormBaseParasite"/>
        </authorList>
    </citation>
    <scope>IDENTIFICATION</scope>
</reference>
<organism evidence="1 2">
    <name type="scientific">Panagrolaimus sp. ES5</name>
    <dbReference type="NCBI Taxonomy" id="591445"/>
    <lineage>
        <taxon>Eukaryota</taxon>
        <taxon>Metazoa</taxon>
        <taxon>Ecdysozoa</taxon>
        <taxon>Nematoda</taxon>
        <taxon>Chromadorea</taxon>
        <taxon>Rhabditida</taxon>
        <taxon>Tylenchina</taxon>
        <taxon>Panagrolaimomorpha</taxon>
        <taxon>Panagrolaimoidea</taxon>
        <taxon>Panagrolaimidae</taxon>
        <taxon>Panagrolaimus</taxon>
    </lineage>
</organism>
<protein>
    <submittedName>
        <fullName evidence="2">G patch domain-containing protein 11</fullName>
    </submittedName>
</protein>